<feature type="transmembrane region" description="Helical" evidence="7">
    <location>
        <begin position="165"/>
        <end position="183"/>
    </location>
</feature>
<sequence length="228" mass="25621">MANSGLEILFEGNNFLRLLEGLWVTLKLALISMGLSLVLGLFLGVLMTSRYRVIKAILRVYVEFVRVMPQLVLVFLVYFGAAKQLNLNFSAEGAAILAFTFWGTAELAELVRSAIEALPRQQTESGLALALSRSQVYRYIIMPQIIRRLLPSITSLMTRMIKTTAIVVLVGVVEVIAVGKQIIDMNRFDYPDGAIWIYGAIFFLYFAACYPFSKISQYLEKKMQEGGR</sequence>
<dbReference type="EMBL" id="PKGY01000004">
    <property type="protein sequence ID" value="PKZ21169.1"/>
    <property type="molecule type" value="Genomic_DNA"/>
</dbReference>
<evidence type="ECO:0000313" key="9">
    <source>
        <dbReference type="EMBL" id="AMB93881.1"/>
    </source>
</evidence>
<feature type="domain" description="ABC transmembrane type-1" evidence="8">
    <location>
        <begin position="22"/>
        <end position="216"/>
    </location>
</feature>
<evidence type="ECO:0000256" key="3">
    <source>
        <dbReference type="ARBA" id="ARBA00022475"/>
    </source>
</evidence>
<evidence type="ECO:0000313" key="12">
    <source>
        <dbReference type="Proteomes" id="UP000234239"/>
    </source>
</evidence>
<gene>
    <name evidence="9" type="ORF">AWM72_03475</name>
    <name evidence="10" type="ORF">CYJ28_08255</name>
</gene>
<dbReference type="NCBIfam" id="TIGR01726">
    <property type="entry name" value="HEQRo_perm_3TM"/>
    <property type="match status" value="1"/>
</dbReference>
<dbReference type="GO" id="GO:0043190">
    <property type="term" value="C:ATP-binding cassette (ABC) transporter complex"/>
    <property type="evidence" value="ECO:0007669"/>
    <property type="project" value="InterPro"/>
</dbReference>
<dbReference type="EMBL" id="CP014160">
    <property type="protein sequence ID" value="AMB93881.1"/>
    <property type="molecule type" value="Genomic_DNA"/>
</dbReference>
<keyword evidence="2 7" id="KW-0813">Transport</keyword>
<dbReference type="PROSITE" id="PS50928">
    <property type="entry name" value="ABC_TM1"/>
    <property type="match status" value="1"/>
</dbReference>
<protein>
    <submittedName>
        <fullName evidence="9">Amino acid ABC transporter permease</fullName>
    </submittedName>
</protein>
<reference evidence="9 11" key="1">
    <citation type="journal article" date="2016" name="Genome Announc.">
        <title>Complete Genome Sequences of Aerococcus christensenii CCUG 28831T, Aerococcus sanguinicola CCUG 43001T, Aerococcus urinae CCUG 36881T, Aerococcus urinaeequi CCUG 28094T, Aerococcus urinaehominis CCUG 42038 BT, and Aerococcus viridans CCUG 4311T.</title>
        <authorList>
            <person name="Carkaci D."/>
            <person name="Dargis R."/>
            <person name="Nielsen X.C."/>
            <person name="Skovgaard O."/>
            <person name="Fuursted K."/>
            <person name="Christensen J.J."/>
        </authorList>
    </citation>
    <scope>NUCLEOTIDE SEQUENCE [LARGE SCALE GENOMIC DNA]</scope>
    <source>
        <strain evidence="9 11">CCUG43001</strain>
    </source>
</reference>
<evidence type="ECO:0000313" key="11">
    <source>
        <dbReference type="Proteomes" id="UP000069912"/>
    </source>
</evidence>
<dbReference type="GO" id="GO:0022857">
    <property type="term" value="F:transmembrane transporter activity"/>
    <property type="evidence" value="ECO:0007669"/>
    <property type="project" value="InterPro"/>
</dbReference>
<dbReference type="KEGG" id="asan:AWM72_03475"/>
<dbReference type="GeneID" id="92903131"/>
<evidence type="ECO:0000259" key="8">
    <source>
        <dbReference type="PROSITE" id="PS50928"/>
    </source>
</evidence>
<dbReference type="SUPFAM" id="SSF161098">
    <property type="entry name" value="MetI-like"/>
    <property type="match status" value="1"/>
</dbReference>
<dbReference type="OrthoDB" id="92598at2"/>
<reference evidence="11" key="2">
    <citation type="submission" date="2016-01" db="EMBL/GenBank/DDBJ databases">
        <title>Six Aerococcus type strain genome sequencing and assembly using PacBio and Illumina Hiseq.</title>
        <authorList>
            <person name="Carkaci D."/>
            <person name="Dargis R."/>
            <person name="Nielsen X.C."/>
            <person name="Skovgaard O."/>
            <person name="Fuursted K."/>
            <person name="Christensen J.J."/>
        </authorList>
    </citation>
    <scope>NUCLEOTIDE SEQUENCE [LARGE SCALE GENOMIC DNA]</scope>
    <source>
        <strain evidence="11">CCUG43001</strain>
    </source>
</reference>
<evidence type="ECO:0000256" key="1">
    <source>
        <dbReference type="ARBA" id="ARBA00004651"/>
    </source>
</evidence>
<dbReference type="AlphaFoldDB" id="A0A109RER6"/>
<evidence type="ECO:0000256" key="4">
    <source>
        <dbReference type="ARBA" id="ARBA00022692"/>
    </source>
</evidence>
<reference evidence="10 12" key="3">
    <citation type="submission" date="2017-12" db="EMBL/GenBank/DDBJ databases">
        <title>Phylogenetic diversity of female urinary microbiome.</title>
        <authorList>
            <person name="Thomas-White K."/>
            <person name="Wolfe A.J."/>
        </authorList>
    </citation>
    <scope>NUCLEOTIDE SEQUENCE [LARGE SCALE GENOMIC DNA]</scope>
    <source>
        <strain evidence="10 12">UMB0139</strain>
    </source>
</reference>
<dbReference type="InterPro" id="IPR035906">
    <property type="entry name" value="MetI-like_sf"/>
</dbReference>
<evidence type="ECO:0000256" key="5">
    <source>
        <dbReference type="ARBA" id="ARBA00022989"/>
    </source>
</evidence>
<dbReference type="PANTHER" id="PTHR30614">
    <property type="entry name" value="MEMBRANE COMPONENT OF AMINO ACID ABC TRANSPORTER"/>
    <property type="match status" value="1"/>
</dbReference>
<dbReference type="Pfam" id="PF00528">
    <property type="entry name" value="BPD_transp_1"/>
    <property type="match status" value="1"/>
</dbReference>
<dbReference type="Gene3D" id="1.10.3720.10">
    <property type="entry name" value="MetI-like"/>
    <property type="match status" value="1"/>
</dbReference>
<dbReference type="InterPro" id="IPR010065">
    <property type="entry name" value="AA_ABC_transptr_permease_3TM"/>
</dbReference>
<comment type="subcellular location">
    <subcellularLocation>
        <location evidence="1 7">Cell membrane</location>
        <topology evidence="1 7">Multi-pass membrane protein</topology>
    </subcellularLocation>
</comment>
<comment type="similarity">
    <text evidence="7">Belongs to the binding-protein-dependent transport system permease family.</text>
</comment>
<keyword evidence="3" id="KW-1003">Cell membrane</keyword>
<dbReference type="GO" id="GO:0006865">
    <property type="term" value="P:amino acid transport"/>
    <property type="evidence" value="ECO:0007669"/>
    <property type="project" value="TreeGrafter"/>
</dbReference>
<dbReference type="PANTHER" id="PTHR30614:SF36">
    <property type="entry name" value="ABC TRANSPORTER MEMBRANE-SPANNING PERMEASE-GLUTAMINE TRANSPORT"/>
    <property type="match status" value="1"/>
</dbReference>
<organism evidence="9 11">
    <name type="scientific">Aerococcus sanguinicola</name>
    <dbReference type="NCBI Taxonomy" id="119206"/>
    <lineage>
        <taxon>Bacteria</taxon>
        <taxon>Bacillati</taxon>
        <taxon>Bacillota</taxon>
        <taxon>Bacilli</taxon>
        <taxon>Lactobacillales</taxon>
        <taxon>Aerococcaceae</taxon>
        <taxon>Aerococcus</taxon>
    </lineage>
</organism>
<evidence type="ECO:0000256" key="6">
    <source>
        <dbReference type="ARBA" id="ARBA00023136"/>
    </source>
</evidence>
<accession>A0A109RER6</accession>
<dbReference type="InterPro" id="IPR000515">
    <property type="entry name" value="MetI-like"/>
</dbReference>
<dbReference type="RefSeq" id="WP_067973206.1">
    <property type="nucleotide sequence ID" value="NZ_CAJHKM010000005.1"/>
</dbReference>
<name>A0A109RER6_9LACT</name>
<dbReference type="InterPro" id="IPR043429">
    <property type="entry name" value="ArtM/GltK/GlnP/TcyL/YhdX-like"/>
</dbReference>
<proteinExistence type="inferred from homology"/>
<keyword evidence="4 7" id="KW-0812">Transmembrane</keyword>
<keyword evidence="6 7" id="KW-0472">Membrane</keyword>
<feature type="transmembrane region" description="Helical" evidence="7">
    <location>
        <begin position="195"/>
        <end position="213"/>
    </location>
</feature>
<keyword evidence="5 7" id="KW-1133">Transmembrane helix</keyword>
<evidence type="ECO:0000313" key="10">
    <source>
        <dbReference type="EMBL" id="PKZ21169.1"/>
    </source>
</evidence>
<keyword evidence="11" id="KW-1185">Reference proteome</keyword>
<feature type="transmembrane region" description="Helical" evidence="7">
    <location>
        <begin position="60"/>
        <end position="81"/>
    </location>
</feature>
<dbReference type="Proteomes" id="UP000234239">
    <property type="component" value="Unassembled WGS sequence"/>
</dbReference>
<evidence type="ECO:0000256" key="2">
    <source>
        <dbReference type="ARBA" id="ARBA00022448"/>
    </source>
</evidence>
<dbReference type="Proteomes" id="UP000069912">
    <property type="component" value="Chromosome"/>
</dbReference>
<evidence type="ECO:0000256" key="7">
    <source>
        <dbReference type="RuleBase" id="RU363032"/>
    </source>
</evidence>
<feature type="transmembrane region" description="Helical" evidence="7">
    <location>
        <begin position="93"/>
        <end position="111"/>
    </location>
</feature>
<feature type="transmembrane region" description="Helical" evidence="7">
    <location>
        <begin position="28"/>
        <end position="48"/>
    </location>
</feature>
<dbReference type="CDD" id="cd06261">
    <property type="entry name" value="TM_PBP2"/>
    <property type="match status" value="1"/>
</dbReference>